<dbReference type="InterPro" id="IPR008928">
    <property type="entry name" value="6-hairpin_glycosidase_sf"/>
</dbReference>
<feature type="transmembrane region" description="Helical" evidence="1">
    <location>
        <begin position="35"/>
        <end position="54"/>
    </location>
</feature>
<dbReference type="EMBL" id="SJPZ01000002">
    <property type="protein sequence ID" value="TWU62940.1"/>
    <property type="molecule type" value="Genomic_DNA"/>
</dbReference>
<keyword evidence="1" id="KW-0812">Transmembrane</keyword>
<name>A0A5C6FLC0_9PLAN</name>
<dbReference type="SUPFAM" id="SSF48208">
    <property type="entry name" value="Six-hairpin glycosidases"/>
    <property type="match status" value="1"/>
</dbReference>
<accession>A0A5C6FLC0</accession>
<sequence>MYSDGAVVGQSFLQILANFLMGMSIFDMRFGGRKFAIHQAVAVALCGITTLLWMSAVSAEVLLTATDEGIVITQDGDDWAMASPADGLWTIGTGWSKQAPQAWHHASPIHTQTLGPWTHFTGTVQTPDGPWRVSDQYRIDDNGLIHAKRRWQYLGDAPSGPVVLSVRYRVSPRGDDSLKPFLPGIQYYGNPSGTRIDPTRVPTWQSDPGFSALYQEHRYPMPFAAAIDSGRGVAALHSRPSKLPAAARDDLWWSLGLIQREDGVELTLQSGPVATNGLPGMAKARQTKLLPFDDAHLVAVKPGTVIEKQFWIQLADAPVVGHEFQKPLWTSIDLFDPVADRSMPAIEDVMSAKLRDTFDRWHQDAHCRGFRTRPPQAQSWMMMGWADRAEVPGHALLTLDLTGQCDDPALWKRRAADSLDFLCQAPTVGKKADPMFSIVYDYQQHRWLQRTNPLSTAQALTGIARAIRSVRDHRSGDGEPDVDVSRWESFLAAQLDLIRDRVGRANWHPVSTNEAFAIAPLVLGSELMQREDWMDAARRLADHTIDRHLTMVEPYWGGTLDARCEDKEGAWAALQGFAALYESTGEKQYLDAAVHAADVCLSYLYVWDVDLPPGRLADQAVKTRGWTDVSVQNQHLDVFGVVFTPVIWQLGDWTGDSRYHQLAQVMLVSCGQMTDLATGVQGEQLFQTNYQQHDAGETIAGMRGGYSEAWNIYWITAHFLTAAAEFQRLGVDWRSFPVCTDD</sequence>
<comment type="caution">
    <text evidence="2">The sequence shown here is derived from an EMBL/GenBank/DDBJ whole genome shotgun (WGS) entry which is preliminary data.</text>
</comment>
<keyword evidence="1" id="KW-1133">Transmembrane helix</keyword>
<dbReference type="AlphaFoldDB" id="A0A5C6FLC0"/>
<keyword evidence="1" id="KW-0472">Membrane</keyword>
<evidence type="ECO:0000313" key="2">
    <source>
        <dbReference type="EMBL" id="TWU62940.1"/>
    </source>
</evidence>
<dbReference type="Proteomes" id="UP000316476">
    <property type="component" value="Unassembled WGS sequence"/>
</dbReference>
<reference evidence="2 3" key="1">
    <citation type="submission" date="2019-02" db="EMBL/GenBank/DDBJ databases">
        <title>Deep-cultivation of Planctomycetes and their phenomic and genomic characterization uncovers novel biology.</title>
        <authorList>
            <person name="Wiegand S."/>
            <person name="Jogler M."/>
            <person name="Boedeker C."/>
            <person name="Pinto D."/>
            <person name="Vollmers J."/>
            <person name="Rivas-Marin E."/>
            <person name="Kohn T."/>
            <person name="Peeters S.H."/>
            <person name="Heuer A."/>
            <person name="Rast P."/>
            <person name="Oberbeckmann S."/>
            <person name="Bunk B."/>
            <person name="Jeske O."/>
            <person name="Meyerdierks A."/>
            <person name="Storesund J.E."/>
            <person name="Kallscheuer N."/>
            <person name="Luecker S."/>
            <person name="Lage O.M."/>
            <person name="Pohl T."/>
            <person name="Merkel B.J."/>
            <person name="Hornburger P."/>
            <person name="Mueller R.-W."/>
            <person name="Bruemmer F."/>
            <person name="Labrenz M."/>
            <person name="Spormann A.M."/>
            <person name="Op Den Camp H."/>
            <person name="Overmann J."/>
            <person name="Amann R."/>
            <person name="Jetten M.S.M."/>
            <person name="Mascher T."/>
            <person name="Medema M.H."/>
            <person name="Devos D.P."/>
            <person name="Kaster A.-K."/>
            <person name="Ovreas L."/>
            <person name="Rohde M."/>
            <person name="Galperin M.Y."/>
            <person name="Jogler C."/>
        </authorList>
    </citation>
    <scope>NUCLEOTIDE SEQUENCE [LARGE SCALE GENOMIC DNA]</scope>
    <source>
        <strain evidence="2 3">V7</strain>
    </source>
</reference>
<organism evidence="2 3">
    <name type="scientific">Crateriforma conspicua</name>
    <dbReference type="NCBI Taxonomy" id="2527996"/>
    <lineage>
        <taxon>Bacteria</taxon>
        <taxon>Pseudomonadati</taxon>
        <taxon>Planctomycetota</taxon>
        <taxon>Planctomycetia</taxon>
        <taxon>Planctomycetales</taxon>
        <taxon>Planctomycetaceae</taxon>
        <taxon>Crateriforma</taxon>
    </lineage>
</organism>
<dbReference type="GO" id="GO:0005975">
    <property type="term" value="P:carbohydrate metabolic process"/>
    <property type="evidence" value="ECO:0007669"/>
    <property type="project" value="InterPro"/>
</dbReference>
<evidence type="ECO:0000313" key="3">
    <source>
        <dbReference type="Proteomes" id="UP000316476"/>
    </source>
</evidence>
<proteinExistence type="predicted"/>
<feature type="transmembrane region" description="Helical" evidence="1">
    <location>
        <begin position="6"/>
        <end position="26"/>
    </location>
</feature>
<gene>
    <name evidence="2" type="ORF">V7x_46770</name>
</gene>
<protein>
    <submittedName>
        <fullName evidence="2">Uncharacterized protein</fullName>
    </submittedName>
</protein>
<evidence type="ECO:0000256" key="1">
    <source>
        <dbReference type="SAM" id="Phobius"/>
    </source>
</evidence>